<evidence type="ECO:0000313" key="2">
    <source>
        <dbReference type="Proteomes" id="UP000254569"/>
    </source>
</evidence>
<keyword evidence="1" id="KW-0378">Hydrolase</keyword>
<evidence type="ECO:0000313" key="1">
    <source>
        <dbReference type="EMBL" id="SUE16133.1"/>
    </source>
</evidence>
<organism evidence="1 2">
    <name type="scientific">Rhodococcus gordoniae</name>
    <dbReference type="NCBI Taxonomy" id="223392"/>
    <lineage>
        <taxon>Bacteria</taxon>
        <taxon>Bacillati</taxon>
        <taxon>Actinomycetota</taxon>
        <taxon>Actinomycetes</taxon>
        <taxon>Mycobacteriales</taxon>
        <taxon>Nocardiaceae</taxon>
        <taxon>Rhodococcus</taxon>
    </lineage>
</organism>
<dbReference type="Gene3D" id="3.40.50.1820">
    <property type="entry name" value="alpha/beta hydrolase"/>
    <property type="match status" value="1"/>
</dbReference>
<dbReference type="InterPro" id="IPR029058">
    <property type="entry name" value="AB_hydrolase_fold"/>
</dbReference>
<name>A0A379M3B2_9NOCA</name>
<keyword evidence="2" id="KW-1185">Reference proteome</keyword>
<protein>
    <submittedName>
        <fullName evidence="1">Alpha/beta hydrolase family</fullName>
    </submittedName>
</protein>
<proteinExistence type="predicted"/>
<dbReference type="Proteomes" id="UP000254569">
    <property type="component" value="Unassembled WGS sequence"/>
</dbReference>
<dbReference type="EMBL" id="UGVI01000001">
    <property type="protein sequence ID" value="SUE16133.1"/>
    <property type="molecule type" value="Genomic_DNA"/>
</dbReference>
<dbReference type="GO" id="GO:0016787">
    <property type="term" value="F:hydrolase activity"/>
    <property type="evidence" value="ECO:0007669"/>
    <property type="project" value="UniProtKB-KW"/>
</dbReference>
<sequence>MPVMDKFSDPRPAHVLVLPDGCPVGATPPRPWHLSQIRMRLFADALRLRLGRYDIAVDLVDYRCRGWNGDHMSPVRDGLRAIESVTRRRGDVRFGLVGHAMGARAIAHLAAQHGVEALVALAPWWPADDADLIPAGRHLLVAHGTEDTRTDPRMAQSQAMAAGDRGVRARWRPLPGAGHFLLTDPRWWADTTADFLACTLSGKPTTCPGDDHAS</sequence>
<dbReference type="SUPFAM" id="SSF53474">
    <property type="entry name" value="alpha/beta-Hydrolases"/>
    <property type="match status" value="1"/>
</dbReference>
<accession>A0A379M3B2</accession>
<reference evidence="1 2" key="1">
    <citation type="submission" date="2018-06" db="EMBL/GenBank/DDBJ databases">
        <authorList>
            <consortium name="Pathogen Informatics"/>
            <person name="Doyle S."/>
        </authorList>
    </citation>
    <scope>NUCLEOTIDE SEQUENCE [LARGE SCALE GENOMIC DNA]</scope>
    <source>
        <strain evidence="1 2">NCTC13296</strain>
    </source>
</reference>
<dbReference type="AlphaFoldDB" id="A0A379M3B2"/>
<gene>
    <name evidence="1" type="ORF">NCTC13296_03001</name>
</gene>